<keyword evidence="2" id="KW-0732">Signal</keyword>
<feature type="compositionally biased region" description="Polar residues" evidence="1">
    <location>
        <begin position="54"/>
        <end position="74"/>
    </location>
</feature>
<comment type="caution">
    <text evidence="4">The sequence shown here is derived from an EMBL/GenBank/DDBJ whole genome shotgun (WGS) entry which is preliminary data.</text>
</comment>
<feature type="signal peptide" evidence="2">
    <location>
        <begin position="1"/>
        <end position="23"/>
    </location>
</feature>
<protein>
    <recommendedName>
        <fullName evidence="3">Mucin binding domain-containing protein</fullName>
    </recommendedName>
</protein>
<evidence type="ECO:0000313" key="4">
    <source>
        <dbReference type="EMBL" id="MTV81644.1"/>
    </source>
</evidence>
<feature type="compositionally biased region" description="Polar residues" evidence="1">
    <location>
        <begin position="444"/>
        <end position="477"/>
    </location>
</feature>
<evidence type="ECO:0000259" key="3">
    <source>
        <dbReference type="Pfam" id="PF17965"/>
    </source>
</evidence>
<dbReference type="Gene3D" id="3.10.20.470">
    <property type="match status" value="1"/>
</dbReference>
<feature type="region of interest" description="Disordered" evidence="1">
    <location>
        <begin position="410"/>
        <end position="481"/>
    </location>
</feature>
<reference evidence="4 5" key="1">
    <citation type="submission" date="2019-11" db="EMBL/GenBank/DDBJ databases">
        <title>Lactobacillus sp. nov. CRM56-3, isolated from fermented tea leaves.</title>
        <authorList>
            <person name="Phuengjayaem S."/>
            <person name="Tanasupawat S."/>
        </authorList>
    </citation>
    <scope>NUCLEOTIDE SEQUENCE [LARGE SCALE GENOMIC DNA]</scope>
    <source>
        <strain evidence="4 5">CRM56-3</strain>
    </source>
</reference>
<feature type="compositionally biased region" description="Low complexity" evidence="1">
    <location>
        <begin position="37"/>
        <end position="53"/>
    </location>
</feature>
<name>A0A7X3C2W1_9LACO</name>
<feature type="compositionally biased region" description="Low complexity" evidence="1">
    <location>
        <begin position="80"/>
        <end position="193"/>
    </location>
</feature>
<feature type="compositionally biased region" description="Low complexity" evidence="1">
    <location>
        <begin position="581"/>
        <end position="613"/>
    </location>
</feature>
<evidence type="ECO:0000256" key="2">
    <source>
        <dbReference type="SAM" id="SignalP"/>
    </source>
</evidence>
<dbReference type="InterPro" id="IPR041558">
    <property type="entry name" value="MucBP_2"/>
</dbReference>
<feature type="domain" description="Mucin binding" evidence="3">
    <location>
        <begin position="484"/>
        <end position="548"/>
    </location>
</feature>
<keyword evidence="5" id="KW-1185">Reference proteome</keyword>
<gene>
    <name evidence="4" type="ORF">GM612_03105</name>
</gene>
<evidence type="ECO:0000313" key="5">
    <source>
        <dbReference type="Proteomes" id="UP000466388"/>
    </source>
</evidence>
<accession>A0A7X3C2W1</accession>
<feature type="compositionally biased region" description="Low complexity" evidence="1">
    <location>
        <begin position="430"/>
        <end position="443"/>
    </location>
</feature>
<proteinExistence type="predicted"/>
<evidence type="ECO:0000256" key="1">
    <source>
        <dbReference type="SAM" id="MobiDB-lite"/>
    </source>
</evidence>
<dbReference type="EMBL" id="WNJO01000003">
    <property type="protein sequence ID" value="MTV81644.1"/>
    <property type="molecule type" value="Genomic_DNA"/>
</dbReference>
<dbReference type="Proteomes" id="UP000466388">
    <property type="component" value="Unassembled WGS sequence"/>
</dbReference>
<organism evidence="4 5">
    <name type="scientific">Secundilactobacillus folii</name>
    <dbReference type="NCBI Taxonomy" id="2678357"/>
    <lineage>
        <taxon>Bacteria</taxon>
        <taxon>Bacillati</taxon>
        <taxon>Bacillota</taxon>
        <taxon>Bacilli</taxon>
        <taxon>Lactobacillales</taxon>
        <taxon>Lactobacillaceae</taxon>
        <taxon>Secundilactobacillus</taxon>
    </lineage>
</organism>
<dbReference type="AlphaFoldDB" id="A0A7X3C2W1"/>
<feature type="region of interest" description="Disordered" evidence="1">
    <location>
        <begin position="574"/>
        <end position="613"/>
    </location>
</feature>
<dbReference type="RefSeq" id="WP_155430937.1">
    <property type="nucleotide sequence ID" value="NZ_WNJO01000003.1"/>
</dbReference>
<feature type="region of interest" description="Disordered" evidence="1">
    <location>
        <begin position="36"/>
        <end position="193"/>
    </location>
</feature>
<sequence>MSLSKTAKSKWLAACLFSATVLAGFQLQQQQVHAQDGTPTTVVVTPNNQQGTTSVTTATSPNNGSLSGVVNGSFGNDPHTTTSNNSSSSTSSTNSGNGSNPLGRGSSSATSDSTSAGNPKSTDPASSSDASHSSSSTSSSTNTSSSTANASSNSSSTSTNSGSNTSSSATQPNATQNNGQNSSSTTQTNGNTQTASTFGKLTINTFDGLTHSLLNTSEYPYAIGTSITDKNLYIPEVPGYGYVGNVNTDVPASFTTNDATLNLNYMPLSPIDVNYIDMSNNKRLWGYSMDTSKANVGQSYQTNSFVIPFAGYKFNHVSDNSIGTIEQTVKSGTDLNPIVVNYYYQPEAGTTAVDIDTSNWTTTAQTTPIQNTNDVVYSYYLTRDELPAQLIAQYAGSTSQNHLITTTVDQHNSATTTDTSTDTVNGHAPSTSSTPNRNNTNQTGGASTTVPTEGNSTLGPTESSTIVTPNFREQPSNPTATPTATVTVINNSGQPVSQTTYTGQTGELVRSEMQSDLNHLRDSGYVILSNGVKGNTRFDGTNMAFTVKVTQISQATNPFKHNTMPIVAQLGAASQTANQDNGSNTNAANSSSARQNENQNNANRANSQNRNAQHQTIASNSAIMTTNVNDAQRSSQTHRQNVVNNGQTFGSHAAANGGGGGSNNSGLAAYFISISGKINLGARA</sequence>
<feature type="chain" id="PRO_5038360456" description="Mucin binding domain-containing protein" evidence="2">
    <location>
        <begin position="24"/>
        <end position="684"/>
    </location>
</feature>
<dbReference type="Pfam" id="PF17965">
    <property type="entry name" value="MucBP_2"/>
    <property type="match status" value="1"/>
</dbReference>